<dbReference type="Gene3D" id="3.90.470.20">
    <property type="entry name" value="4'-phosphopantetheinyl transferase domain"/>
    <property type="match status" value="1"/>
</dbReference>
<protein>
    <submittedName>
        <fullName evidence="3">4-phosphopantetheinyl transferase</fullName>
    </submittedName>
</protein>
<dbReference type="InterPro" id="IPR037143">
    <property type="entry name" value="4-PPantetheinyl_Trfase_dom_sf"/>
</dbReference>
<evidence type="ECO:0000313" key="4">
    <source>
        <dbReference type="Proteomes" id="UP000234211"/>
    </source>
</evidence>
<sequence>MPVHKTITVNQNTNVLIWKIEESFEELSENITLNQRSIDRLNSMKSDLHRRGFLSVRQLLKQAGYTDDDLIYDEFGKPHLNDGKFISITHSFTFSGIIISDDKPVGIDIEKQRDKIVKIAHKFTPIEAYKSIANHDALVSKLTVVWGAKESLYKIYGKKKLHFLKNIYIDDFSFETNETTGKILYQGITDMYQIIFLETEGFTCVYAI</sequence>
<name>A0A2H1YJ37_9FLAO</name>
<evidence type="ECO:0000259" key="2">
    <source>
        <dbReference type="Pfam" id="PF01648"/>
    </source>
</evidence>
<dbReference type="AlphaFoldDB" id="A0A2H1YJ37"/>
<dbReference type="InterPro" id="IPR008278">
    <property type="entry name" value="4-PPantetheinyl_Trfase_dom"/>
</dbReference>
<feature type="domain" description="4'-phosphopantetheinyl transferase" evidence="2">
    <location>
        <begin position="104"/>
        <end position="176"/>
    </location>
</feature>
<dbReference type="EMBL" id="OENF01000039">
    <property type="protein sequence ID" value="SOS75526.1"/>
    <property type="molecule type" value="Genomic_DNA"/>
</dbReference>
<keyword evidence="1 3" id="KW-0808">Transferase</keyword>
<dbReference type="RefSeq" id="WP_101918149.1">
    <property type="nucleotide sequence ID" value="NZ_JAJGWS010000002.1"/>
</dbReference>
<dbReference type="Pfam" id="PF01648">
    <property type="entry name" value="ACPS"/>
    <property type="match status" value="1"/>
</dbReference>
<dbReference type="SUPFAM" id="SSF56214">
    <property type="entry name" value="4'-phosphopantetheinyl transferase"/>
    <property type="match status" value="1"/>
</dbReference>
<evidence type="ECO:0000313" key="3">
    <source>
        <dbReference type="EMBL" id="SOS75526.1"/>
    </source>
</evidence>
<dbReference type="GO" id="GO:0000287">
    <property type="term" value="F:magnesium ion binding"/>
    <property type="evidence" value="ECO:0007669"/>
    <property type="project" value="InterPro"/>
</dbReference>
<organism evidence="3 4">
    <name type="scientific">Tenacibaculum piscium</name>
    <dbReference type="NCBI Taxonomy" id="1458515"/>
    <lineage>
        <taxon>Bacteria</taxon>
        <taxon>Pseudomonadati</taxon>
        <taxon>Bacteroidota</taxon>
        <taxon>Flavobacteriia</taxon>
        <taxon>Flavobacteriales</taxon>
        <taxon>Flavobacteriaceae</taxon>
        <taxon>Tenacibaculum</taxon>
    </lineage>
</organism>
<accession>A0A2H1YJ37</accession>
<dbReference type="OrthoDB" id="1190494at2"/>
<evidence type="ECO:0000256" key="1">
    <source>
        <dbReference type="ARBA" id="ARBA00022679"/>
    </source>
</evidence>
<keyword evidence="4" id="KW-1185">Reference proteome</keyword>
<reference evidence="4" key="1">
    <citation type="submission" date="2017-11" db="EMBL/GenBank/DDBJ databases">
        <authorList>
            <person name="Duchaud E."/>
        </authorList>
    </citation>
    <scope>NUCLEOTIDE SEQUENCE [LARGE SCALE GENOMIC DNA]</scope>
    <source>
        <strain evidence="4">Tenacibaculum sp. TNO020</strain>
    </source>
</reference>
<gene>
    <name evidence="3" type="ORF">TNO020_440311</name>
</gene>
<dbReference type="GO" id="GO:0008897">
    <property type="term" value="F:holo-[acyl-carrier-protein] synthase activity"/>
    <property type="evidence" value="ECO:0007669"/>
    <property type="project" value="InterPro"/>
</dbReference>
<dbReference type="Proteomes" id="UP000234211">
    <property type="component" value="Unassembled WGS sequence"/>
</dbReference>
<proteinExistence type="predicted"/>